<feature type="region of interest" description="Disordered" evidence="1">
    <location>
        <begin position="109"/>
        <end position="132"/>
    </location>
</feature>
<name>A0ABV3X8U3_9ACTN</name>
<keyword evidence="3" id="KW-1185">Reference proteome</keyword>
<feature type="compositionally biased region" description="Polar residues" evidence="1">
    <location>
        <begin position="109"/>
        <end position="119"/>
    </location>
</feature>
<sequence>MISTACTGTPAGVTGPGALAVRPAPRAGMDGAALVVRPRHGTAAPVAVATPYQLTGTGLTGVTVAVQGTSLPTAGLLGINARRADVFSTDVFSADVFSADVFSADVFGTDTTDPTSIERTTLGIHSPRRPQS</sequence>
<dbReference type="EMBL" id="JBFNXQ010000001">
    <property type="protein sequence ID" value="MEX5716866.1"/>
    <property type="molecule type" value="Genomic_DNA"/>
</dbReference>
<evidence type="ECO:0000313" key="3">
    <source>
        <dbReference type="Proteomes" id="UP001560045"/>
    </source>
</evidence>
<dbReference type="Proteomes" id="UP001560045">
    <property type="component" value="Unassembled WGS sequence"/>
</dbReference>
<organism evidence="2 3">
    <name type="scientific">Geodermatophilus maliterrae</name>
    <dbReference type="NCBI Taxonomy" id="3162531"/>
    <lineage>
        <taxon>Bacteria</taxon>
        <taxon>Bacillati</taxon>
        <taxon>Actinomycetota</taxon>
        <taxon>Actinomycetes</taxon>
        <taxon>Geodermatophilales</taxon>
        <taxon>Geodermatophilaceae</taxon>
        <taxon>Geodermatophilus</taxon>
    </lineage>
</organism>
<comment type="caution">
    <text evidence="2">The sequence shown here is derived from an EMBL/GenBank/DDBJ whole genome shotgun (WGS) entry which is preliminary data.</text>
</comment>
<evidence type="ECO:0000256" key="1">
    <source>
        <dbReference type="SAM" id="MobiDB-lite"/>
    </source>
</evidence>
<evidence type="ECO:0008006" key="4">
    <source>
        <dbReference type="Google" id="ProtNLM"/>
    </source>
</evidence>
<reference evidence="2 3" key="1">
    <citation type="submission" date="2024-06" db="EMBL/GenBank/DDBJ databases">
        <title>Draft genome sequence of Geodermatophilus badlandi, a novel member of the Geodermatophilaceae isolated from badland sedimentary rocks in the Red desert, Wyoming, USA.</title>
        <authorList>
            <person name="Ben Tekaya S."/>
            <person name="Nouioui I."/>
            <person name="Flores G.M."/>
            <person name="Shaal M.N."/>
            <person name="Bredoire F."/>
            <person name="Basile F."/>
            <person name="Van Diepen L."/>
            <person name="Ward N.L."/>
        </authorList>
    </citation>
    <scope>NUCLEOTIDE SEQUENCE [LARGE SCALE GENOMIC DNA]</scope>
    <source>
        <strain evidence="2 3">WL48A</strain>
    </source>
</reference>
<protein>
    <recommendedName>
        <fullName evidence="4">Pentapeptide repeat-containing protein</fullName>
    </recommendedName>
</protein>
<accession>A0ABV3X8U3</accession>
<gene>
    <name evidence="2" type="ORF">ABQ292_00620</name>
</gene>
<evidence type="ECO:0000313" key="2">
    <source>
        <dbReference type="EMBL" id="MEX5716866.1"/>
    </source>
</evidence>
<proteinExistence type="predicted"/>
<dbReference type="RefSeq" id="WP_369202159.1">
    <property type="nucleotide sequence ID" value="NZ_JBFNXQ010000001.1"/>
</dbReference>